<evidence type="ECO:0000256" key="1">
    <source>
        <dbReference type="PROSITE-ProRule" id="PRU01005"/>
    </source>
</evidence>
<evidence type="ECO:0000259" key="3">
    <source>
        <dbReference type="PROSITE" id="PS51670"/>
    </source>
</evidence>
<name>A0A1I7UWK2_9PELO</name>
<proteinExistence type="predicted"/>
<dbReference type="Gene3D" id="1.10.10.1870">
    <property type="entry name" value="ShTK domain-like"/>
    <property type="match status" value="1"/>
</dbReference>
<protein>
    <submittedName>
        <fullName evidence="5">ShKT domain-containing protein</fullName>
    </submittedName>
</protein>
<dbReference type="Gene3D" id="1.10.10.1940">
    <property type="match status" value="2"/>
</dbReference>
<dbReference type="InterPro" id="IPR003582">
    <property type="entry name" value="ShKT_dom"/>
</dbReference>
<dbReference type="AlphaFoldDB" id="A0A1I7UWK2"/>
<dbReference type="Pfam" id="PF01549">
    <property type="entry name" value="ShK"/>
    <property type="match status" value="4"/>
</dbReference>
<dbReference type="SMART" id="SM00254">
    <property type="entry name" value="ShKT"/>
    <property type="match status" value="4"/>
</dbReference>
<keyword evidence="2" id="KW-0732">Signal</keyword>
<dbReference type="PROSITE" id="PS51670">
    <property type="entry name" value="SHKT"/>
    <property type="match status" value="2"/>
</dbReference>
<dbReference type="eggNOG" id="ENOG502TGZV">
    <property type="taxonomic scope" value="Eukaryota"/>
</dbReference>
<dbReference type="PANTHER" id="PTHR21724">
    <property type="entry name" value="SHKT DOMAIN-CONTAINING PROTEIN"/>
    <property type="match status" value="1"/>
</dbReference>
<sequence>MISLLTFLIFTTSGVFSAITDEFSCTAGGVYTASATSCSNSLDDSICEIFYPTTGGGFPAAGNSIQRPYKCYSTDANGGSVNEDLKKVAMTNCAKTCGFCCKTPEYNCPNAQFPSLNCDTILPSQCTSPIWRQQIAENCPATCGLCNEGGCVDAVENCANDITICNNMNFQPFVNQYCQKTCGRCSSSPSNNTPTCTYKGDSSTACAAWAANGYCTNPFYTDAQRKLYCATTCKIC</sequence>
<organism evidence="4 5">
    <name type="scientific">Caenorhabditis tropicalis</name>
    <dbReference type="NCBI Taxonomy" id="1561998"/>
    <lineage>
        <taxon>Eukaryota</taxon>
        <taxon>Metazoa</taxon>
        <taxon>Ecdysozoa</taxon>
        <taxon>Nematoda</taxon>
        <taxon>Chromadorea</taxon>
        <taxon>Rhabditida</taxon>
        <taxon>Rhabditina</taxon>
        <taxon>Rhabditomorpha</taxon>
        <taxon>Rhabditoidea</taxon>
        <taxon>Rhabditidae</taxon>
        <taxon>Peloderinae</taxon>
        <taxon>Caenorhabditis</taxon>
    </lineage>
</organism>
<evidence type="ECO:0000313" key="5">
    <source>
        <dbReference type="WBParaSite" id="Csp11.Scaffold630.g20064.t1"/>
    </source>
</evidence>
<comment type="caution">
    <text evidence="1">Lacks conserved residue(s) required for the propagation of feature annotation.</text>
</comment>
<accession>A0A1I7UWK2</accession>
<evidence type="ECO:0000256" key="2">
    <source>
        <dbReference type="SAM" id="SignalP"/>
    </source>
</evidence>
<evidence type="ECO:0000313" key="4">
    <source>
        <dbReference type="Proteomes" id="UP000095282"/>
    </source>
</evidence>
<feature type="signal peptide" evidence="2">
    <location>
        <begin position="1"/>
        <end position="17"/>
    </location>
</feature>
<dbReference type="PANTHER" id="PTHR21724:SF110">
    <property type="entry name" value="SHKT DOMAIN-CONTAINING PROTEIN"/>
    <property type="match status" value="1"/>
</dbReference>
<dbReference type="STRING" id="1561998.A0A1I7UWK2"/>
<keyword evidence="4" id="KW-1185">Reference proteome</keyword>
<reference evidence="5" key="1">
    <citation type="submission" date="2016-11" db="UniProtKB">
        <authorList>
            <consortium name="WormBaseParasite"/>
        </authorList>
    </citation>
    <scope>IDENTIFICATION</scope>
</reference>
<feature type="domain" description="ShKT" evidence="3">
    <location>
        <begin position="108"/>
        <end position="146"/>
    </location>
</feature>
<dbReference type="WBParaSite" id="Csp11.Scaffold630.g20064.t1">
    <property type="protein sequence ID" value="Csp11.Scaffold630.g20064.t1"/>
    <property type="gene ID" value="Csp11.Scaffold630.g20064"/>
</dbReference>
<dbReference type="Proteomes" id="UP000095282">
    <property type="component" value="Unplaced"/>
</dbReference>
<feature type="domain" description="ShKT" evidence="3">
    <location>
        <begin position="196"/>
        <end position="236"/>
    </location>
</feature>
<feature type="chain" id="PRO_5009309588" evidence="2">
    <location>
        <begin position="18"/>
        <end position="236"/>
    </location>
</feature>